<keyword evidence="6" id="KW-0175">Coiled coil</keyword>
<reference evidence="9" key="1">
    <citation type="journal article" date="2020" name="Fungal Divers.">
        <title>Resolving the Mortierellaceae phylogeny through synthesis of multi-gene phylogenetics and phylogenomics.</title>
        <authorList>
            <person name="Vandepol N."/>
            <person name="Liber J."/>
            <person name="Desiro A."/>
            <person name="Na H."/>
            <person name="Kennedy M."/>
            <person name="Barry K."/>
            <person name="Grigoriev I.V."/>
            <person name="Miller A.N."/>
            <person name="O'Donnell K."/>
            <person name="Stajich J.E."/>
            <person name="Bonito G."/>
        </authorList>
    </citation>
    <scope>NUCLEOTIDE SEQUENCE</scope>
    <source>
        <strain evidence="9">KOD948</strain>
    </source>
</reference>
<feature type="region of interest" description="Disordered" evidence="7">
    <location>
        <begin position="170"/>
        <end position="198"/>
    </location>
</feature>
<dbReference type="GO" id="GO:0005886">
    <property type="term" value="C:plasma membrane"/>
    <property type="evidence" value="ECO:0007669"/>
    <property type="project" value="TreeGrafter"/>
</dbReference>
<dbReference type="GO" id="GO:0005768">
    <property type="term" value="C:endosome"/>
    <property type="evidence" value="ECO:0007669"/>
    <property type="project" value="TreeGrafter"/>
</dbReference>
<dbReference type="AlphaFoldDB" id="A0A9P6U7A4"/>
<feature type="region of interest" description="Disordered" evidence="7">
    <location>
        <begin position="387"/>
        <end position="433"/>
    </location>
</feature>
<dbReference type="InterPro" id="IPR003903">
    <property type="entry name" value="UIM_dom"/>
</dbReference>
<dbReference type="PROSITE" id="PS50330">
    <property type="entry name" value="UIM"/>
    <property type="match status" value="2"/>
</dbReference>
<feature type="compositionally biased region" description="Low complexity" evidence="7">
    <location>
        <begin position="390"/>
        <end position="403"/>
    </location>
</feature>
<evidence type="ECO:0000313" key="10">
    <source>
        <dbReference type="Proteomes" id="UP000726737"/>
    </source>
</evidence>
<feature type="coiled-coil region" evidence="6">
    <location>
        <begin position="228"/>
        <end position="258"/>
    </location>
</feature>
<protein>
    <recommendedName>
        <fullName evidence="8">ENTH domain-containing protein</fullName>
    </recommendedName>
</protein>
<dbReference type="Pfam" id="PF01417">
    <property type="entry name" value="ENTH"/>
    <property type="match status" value="1"/>
</dbReference>
<feature type="compositionally biased region" description="Low complexity" evidence="7">
    <location>
        <begin position="172"/>
        <end position="198"/>
    </location>
</feature>
<dbReference type="OrthoDB" id="4033880at2759"/>
<accession>A0A9P6U7A4</accession>
<evidence type="ECO:0000256" key="2">
    <source>
        <dbReference type="ARBA" id="ARBA00010130"/>
    </source>
</evidence>
<feature type="domain" description="ENTH" evidence="8">
    <location>
        <begin position="1"/>
        <end position="68"/>
    </location>
</feature>
<proteinExistence type="inferred from homology"/>
<feature type="compositionally biased region" description="Polar residues" evidence="7">
    <location>
        <begin position="419"/>
        <end position="433"/>
    </location>
</feature>
<dbReference type="Gene3D" id="1.25.40.90">
    <property type="match status" value="1"/>
</dbReference>
<keyword evidence="4" id="KW-0597">Phosphoprotein</keyword>
<keyword evidence="10" id="KW-1185">Reference proteome</keyword>
<comment type="subcellular location">
    <subcellularLocation>
        <location evidence="1">Cytoplasm</location>
    </subcellularLocation>
</comment>
<sequence>ALTVLDYLLHVGSEDVVKYARENLYIVKTLKEFQYIDEEGKDQGSNVRQKAKDITALLSDESRLKEERRSRNAMRDRMSGRTDDEPHTPTYERPGVGDDDRDLQRALEESRRMAQNESTGHNSEDDDLQKALELSRKEEQDRLRTVEKYNELSFTEDWEADSKPVNKYEQQNNTDFFGNDFGGPNNNNNNNNNSNNNNFDAFSSINGFNNDNNAFLQQQPTGLNNPYLSFQQQQLQQQQQQQQQLMQQQMMQQQLQQQQQMAFMNTMNNPYQQQMMPQMTGTPNIGSNNPFSAFAQKPAMTGQPFSSSGANGFNPSNGFNNGPSNGLNSGLSNGANNSNNNPLGELAFLQNSIFGLGEIGTNNTGGGGMNPFQTMGANKNTNSLIDIGDSSSSNTLGRSNSTNPFQMASSTSQGGGFNSLLSPQNAQTNSGFLSSQATGFGAMNGNSFNQFSTGPSNTNTGAYSSNTLF</sequence>
<comment type="caution">
    <text evidence="9">The sequence shown here is derived from an EMBL/GenBank/DDBJ whole genome shotgun (WGS) entry which is preliminary data.</text>
</comment>
<evidence type="ECO:0000256" key="6">
    <source>
        <dbReference type="SAM" id="Coils"/>
    </source>
</evidence>
<dbReference type="InterPro" id="IPR008942">
    <property type="entry name" value="ENTH_VHS"/>
</dbReference>
<evidence type="ECO:0000256" key="4">
    <source>
        <dbReference type="ARBA" id="ARBA00022553"/>
    </source>
</evidence>
<dbReference type="GO" id="GO:0006897">
    <property type="term" value="P:endocytosis"/>
    <property type="evidence" value="ECO:0007669"/>
    <property type="project" value="TreeGrafter"/>
</dbReference>
<name>A0A9P6U7A4_9FUNG</name>
<feature type="compositionally biased region" description="Basic and acidic residues" evidence="7">
    <location>
        <begin position="60"/>
        <end position="87"/>
    </location>
</feature>
<dbReference type="PROSITE" id="PS50942">
    <property type="entry name" value="ENTH"/>
    <property type="match status" value="1"/>
</dbReference>
<evidence type="ECO:0000259" key="8">
    <source>
        <dbReference type="PROSITE" id="PS50942"/>
    </source>
</evidence>
<organism evidence="9 10">
    <name type="scientific">Mortierella polycephala</name>
    <dbReference type="NCBI Taxonomy" id="41804"/>
    <lineage>
        <taxon>Eukaryota</taxon>
        <taxon>Fungi</taxon>
        <taxon>Fungi incertae sedis</taxon>
        <taxon>Mucoromycota</taxon>
        <taxon>Mortierellomycotina</taxon>
        <taxon>Mortierellomycetes</taxon>
        <taxon>Mortierellales</taxon>
        <taxon>Mortierellaceae</taxon>
        <taxon>Mortierella</taxon>
    </lineage>
</organism>
<dbReference type="Pfam" id="PF02809">
    <property type="entry name" value="UIM"/>
    <property type="match status" value="2"/>
</dbReference>
<evidence type="ECO:0000256" key="3">
    <source>
        <dbReference type="ARBA" id="ARBA00022490"/>
    </source>
</evidence>
<evidence type="ECO:0000256" key="7">
    <source>
        <dbReference type="SAM" id="MobiDB-lite"/>
    </source>
</evidence>
<dbReference type="GO" id="GO:0030276">
    <property type="term" value="F:clathrin binding"/>
    <property type="evidence" value="ECO:0007669"/>
    <property type="project" value="TreeGrafter"/>
</dbReference>
<comment type="similarity">
    <text evidence="2">Belongs to the epsin family.</text>
</comment>
<dbReference type="PANTHER" id="PTHR12276:SF110">
    <property type="entry name" value="EPSIN-1-RELATED"/>
    <property type="match status" value="1"/>
</dbReference>
<evidence type="ECO:0000256" key="5">
    <source>
        <dbReference type="ARBA" id="ARBA00023121"/>
    </source>
</evidence>
<dbReference type="EMBL" id="JAAAJA010000094">
    <property type="protein sequence ID" value="KAG0262579.1"/>
    <property type="molecule type" value="Genomic_DNA"/>
</dbReference>
<dbReference type="InterPro" id="IPR013809">
    <property type="entry name" value="ENTH"/>
</dbReference>
<dbReference type="GO" id="GO:0005543">
    <property type="term" value="F:phospholipid binding"/>
    <property type="evidence" value="ECO:0007669"/>
    <property type="project" value="TreeGrafter"/>
</dbReference>
<dbReference type="Proteomes" id="UP000726737">
    <property type="component" value="Unassembled WGS sequence"/>
</dbReference>
<dbReference type="GO" id="GO:0030125">
    <property type="term" value="C:clathrin vesicle coat"/>
    <property type="evidence" value="ECO:0007669"/>
    <property type="project" value="TreeGrafter"/>
</dbReference>
<feature type="non-terminal residue" evidence="9">
    <location>
        <position position="469"/>
    </location>
</feature>
<feature type="region of interest" description="Disordered" evidence="7">
    <location>
        <begin position="293"/>
        <end position="338"/>
    </location>
</feature>
<feature type="compositionally biased region" description="Low complexity" evidence="7">
    <location>
        <begin position="305"/>
        <end position="338"/>
    </location>
</feature>
<keyword evidence="5" id="KW-0446">Lipid-binding</keyword>
<gene>
    <name evidence="9" type="ORF">BG011_010014</name>
</gene>
<dbReference type="SMART" id="SM00726">
    <property type="entry name" value="UIM"/>
    <property type="match status" value="2"/>
</dbReference>
<dbReference type="SUPFAM" id="SSF48464">
    <property type="entry name" value="ENTH/VHS domain"/>
    <property type="match status" value="1"/>
</dbReference>
<keyword evidence="3" id="KW-0963">Cytoplasm</keyword>
<feature type="region of interest" description="Disordered" evidence="7">
    <location>
        <begin position="58"/>
        <end position="100"/>
    </location>
</feature>
<dbReference type="PANTHER" id="PTHR12276">
    <property type="entry name" value="EPSIN/ENT-RELATED"/>
    <property type="match status" value="1"/>
</dbReference>
<evidence type="ECO:0000313" key="9">
    <source>
        <dbReference type="EMBL" id="KAG0262579.1"/>
    </source>
</evidence>
<evidence type="ECO:0000256" key="1">
    <source>
        <dbReference type="ARBA" id="ARBA00004496"/>
    </source>
</evidence>